<dbReference type="FunFam" id="1.10.8.1310:FF:000001">
    <property type="entry name" value="TBC1 domain family, member 20"/>
    <property type="match status" value="1"/>
</dbReference>
<dbReference type="AlphaFoldDB" id="A0AAJ0GGQ5"/>
<name>A0AAJ0GGQ5_9PEZI</name>
<feature type="domain" description="Rab-GAP TBC" evidence="2">
    <location>
        <begin position="43"/>
        <end position="226"/>
    </location>
</feature>
<dbReference type="GO" id="GO:0005789">
    <property type="term" value="C:endoplasmic reticulum membrane"/>
    <property type="evidence" value="ECO:0007669"/>
    <property type="project" value="TreeGrafter"/>
</dbReference>
<gene>
    <name evidence="3" type="primary">GYP8</name>
    <name evidence="3" type="ORF">LTR09_002255</name>
</gene>
<sequence length="401" mass="45173">MDSTESSLEARPTVAPKTHSLNAACSNGDVDALRQLAISKGGLLDDEVRRIAWPLLLGCAASNVDEPQVKDLPAHSDEGQVQLDVDRSFVYYPRGESDEKRESRKQELSKVIVTVLRRHPMLHYFQGYHDIVQVFLLVLGIDAAVNAVSRLSLLRIRDFMLPTMSGTEPHLRLLPAVLYAADPTLASHLSQTQPFFALPATLTLYAHEIEEYGQIARLFDFLLASEAVVSIYLFAVVVISRKEELLEIEADEPEMLHSILSKLPKPLDLDSLIEHTVTLFRKYPPEKLPGRAWPHISSNSVLKTTRHLHDPTKQTLADGERHFEKEAAEIRRQDALERTQKQARILLRRYRRPATWTGTAVLFALLALYARSDASPSVTAWSSALAGIQRTLFDAWRRYLS</sequence>
<dbReference type="InterPro" id="IPR045913">
    <property type="entry name" value="TBC20/Gyp8-like"/>
</dbReference>
<reference evidence="3" key="1">
    <citation type="submission" date="2023-04" db="EMBL/GenBank/DDBJ databases">
        <title>Black Yeasts Isolated from many extreme environments.</title>
        <authorList>
            <person name="Coleine C."/>
            <person name="Stajich J.E."/>
            <person name="Selbmann L."/>
        </authorList>
    </citation>
    <scope>NUCLEOTIDE SEQUENCE</scope>
    <source>
        <strain evidence="3">CCFEE 5312</strain>
    </source>
</reference>
<evidence type="ECO:0000313" key="3">
    <source>
        <dbReference type="EMBL" id="KAK3057216.1"/>
    </source>
</evidence>
<keyword evidence="1" id="KW-0343">GTPase activation</keyword>
<protein>
    <submittedName>
        <fullName evidence="3">GTPase-activating protein gyp8</fullName>
    </submittedName>
</protein>
<dbReference type="FunFam" id="1.10.472.80:FF:000060">
    <property type="entry name" value="TBC domain protein, putative"/>
    <property type="match status" value="1"/>
</dbReference>
<dbReference type="Gene3D" id="1.10.8.1310">
    <property type="match status" value="1"/>
</dbReference>
<comment type="caution">
    <text evidence="3">The sequence shown here is derived from an EMBL/GenBank/DDBJ whole genome shotgun (WGS) entry which is preliminary data.</text>
</comment>
<accession>A0AAJ0GGQ5</accession>
<dbReference type="SMART" id="SM00164">
    <property type="entry name" value="TBC"/>
    <property type="match status" value="1"/>
</dbReference>
<keyword evidence="4" id="KW-1185">Reference proteome</keyword>
<organism evidence="3 4">
    <name type="scientific">Extremus antarcticus</name>
    <dbReference type="NCBI Taxonomy" id="702011"/>
    <lineage>
        <taxon>Eukaryota</taxon>
        <taxon>Fungi</taxon>
        <taxon>Dikarya</taxon>
        <taxon>Ascomycota</taxon>
        <taxon>Pezizomycotina</taxon>
        <taxon>Dothideomycetes</taxon>
        <taxon>Dothideomycetidae</taxon>
        <taxon>Mycosphaerellales</taxon>
        <taxon>Extremaceae</taxon>
        <taxon>Extremus</taxon>
    </lineage>
</organism>
<evidence type="ECO:0000313" key="4">
    <source>
        <dbReference type="Proteomes" id="UP001271007"/>
    </source>
</evidence>
<dbReference type="PANTHER" id="PTHR20913:SF7">
    <property type="entry name" value="RE60063P"/>
    <property type="match status" value="1"/>
</dbReference>
<dbReference type="Proteomes" id="UP001271007">
    <property type="component" value="Unassembled WGS sequence"/>
</dbReference>
<dbReference type="EMBL" id="JAWDJX010000004">
    <property type="protein sequence ID" value="KAK3057216.1"/>
    <property type="molecule type" value="Genomic_DNA"/>
</dbReference>
<dbReference type="SUPFAM" id="SSF47923">
    <property type="entry name" value="Ypt/Rab-GAP domain of gyp1p"/>
    <property type="match status" value="2"/>
</dbReference>
<dbReference type="GO" id="GO:0005096">
    <property type="term" value="F:GTPase activator activity"/>
    <property type="evidence" value="ECO:0007669"/>
    <property type="project" value="UniProtKB-KW"/>
</dbReference>
<dbReference type="InterPro" id="IPR000195">
    <property type="entry name" value="Rab-GAP-TBC_dom"/>
</dbReference>
<dbReference type="Gene3D" id="1.10.472.80">
    <property type="entry name" value="Ypt/Rab-GAP domain of gyp1p, domain 3"/>
    <property type="match status" value="1"/>
</dbReference>
<evidence type="ECO:0000259" key="2">
    <source>
        <dbReference type="PROSITE" id="PS50086"/>
    </source>
</evidence>
<dbReference type="PANTHER" id="PTHR20913">
    <property type="entry name" value="TBC1 DOMAIN FAMILY MEMBER 20/GTPASE"/>
    <property type="match status" value="1"/>
</dbReference>
<dbReference type="PROSITE" id="PS50086">
    <property type="entry name" value="TBC_RABGAP"/>
    <property type="match status" value="1"/>
</dbReference>
<dbReference type="Pfam" id="PF00566">
    <property type="entry name" value="RabGAP-TBC"/>
    <property type="match status" value="1"/>
</dbReference>
<dbReference type="InterPro" id="IPR035969">
    <property type="entry name" value="Rab-GAP_TBC_sf"/>
</dbReference>
<proteinExistence type="predicted"/>
<dbReference type="GO" id="GO:0006888">
    <property type="term" value="P:endoplasmic reticulum to Golgi vesicle-mediated transport"/>
    <property type="evidence" value="ECO:0007669"/>
    <property type="project" value="TreeGrafter"/>
</dbReference>
<evidence type="ECO:0000256" key="1">
    <source>
        <dbReference type="ARBA" id="ARBA00022468"/>
    </source>
</evidence>